<dbReference type="KEGG" id="aoi:AORI_3252"/>
<protein>
    <submittedName>
        <fullName evidence="1">Uncharacterized protein</fullName>
    </submittedName>
</protein>
<sequence>MRRSLPIGAVCLEAVRAVSCRHEWAEGSLHRVRCGERSLRPGRTLPVIGVSGYRRGVSEDVTRVIRHVTRVTEGRTRVFRR</sequence>
<gene>
    <name evidence="1" type="ORF">AORI_3252</name>
</gene>
<evidence type="ECO:0000313" key="2">
    <source>
        <dbReference type="Proteomes" id="UP000013968"/>
    </source>
</evidence>
<organism evidence="1 2">
    <name type="scientific">Amycolatopsis keratiniphila</name>
    <dbReference type="NCBI Taxonomy" id="129921"/>
    <lineage>
        <taxon>Bacteria</taxon>
        <taxon>Bacillati</taxon>
        <taxon>Actinomycetota</taxon>
        <taxon>Actinomycetes</taxon>
        <taxon>Pseudonocardiales</taxon>
        <taxon>Pseudonocardiaceae</taxon>
        <taxon>Amycolatopsis</taxon>
        <taxon>Amycolatopsis japonica group</taxon>
    </lineage>
</organism>
<dbReference type="Proteomes" id="UP000013968">
    <property type="component" value="Chromosome"/>
</dbReference>
<dbReference type="AlphaFoldDB" id="R4T489"/>
<dbReference type="HOGENOM" id="CLU_2566325_0_0_11"/>
<reference evidence="1 2" key="1">
    <citation type="journal article" date="2013" name="BMC Genomics">
        <title>ContigScape: a Cytoscape plugin facilitating microbial genome gap closing.</title>
        <authorList>
            <person name="Tang B."/>
            <person name="Wang Q."/>
            <person name="Yang M."/>
            <person name="Xie F."/>
            <person name="Zhu Y."/>
            <person name="Zhuo Y."/>
            <person name="Wang S."/>
            <person name="Gao H."/>
            <person name="Ding X."/>
            <person name="Zhang L."/>
            <person name="Zhao G."/>
            <person name="Zheng H."/>
        </authorList>
    </citation>
    <scope>NUCLEOTIDE SEQUENCE [LARGE SCALE GENOMIC DNA]</scope>
    <source>
        <strain evidence="1 2">HCCB10007</strain>
    </source>
</reference>
<evidence type="ECO:0000313" key="1">
    <source>
        <dbReference type="EMBL" id="AGM05837.1"/>
    </source>
</evidence>
<name>R4T489_9PSEU</name>
<keyword evidence="2" id="KW-1185">Reference proteome</keyword>
<accession>R4T489</accession>
<dbReference type="PATRIC" id="fig|1156913.3.peg.3333"/>
<proteinExistence type="predicted"/>
<dbReference type="EMBL" id="CP003410">
    <property type="protein sequence ID" value="AGM05837.1"/>
    <property type="molecule type" value="Genomic_DNA"/>
</dbReference>